<name>A0ABD5EIC6_9ACTN</name>
<dbReference type="RefSeq" id="WP_093831030.1">
    <property type="nucleotide sequence ID" value="NZ_JAVRES010000001.1"/>
</dbReference>
<evidence type="ECO:0000313" key="3">
    <source>
        <dbReference type="Proteomes" id="UP001183535"/>
    </source>
</evidence>
<accession>A0ABD5EIC6</accession>
<gene>
    <name evidence="2" type="primary">lxmK</name>
    <name evidence="2" type="ORF">RM877_02835</name>
</gene>
<proteinExistence type="predicted"/>
<evidence type="ECO:0000259" key="1">
    <source>
        <dbReference type="Pfam" id="PF01636"/>
    </source>
</evidence>
<protein>
    <submittedName>
        <fullName evidence="2">Class V lanthionine synthetase subunit LxmK</fullName>
    </submittedName>
</protein>
<feature type="domain" description="Aminoglycoside phosphotransferase" evidence="1">
    <location>
        <begin position="52"/>
        <end position="255"/>
    </location>
</feature>
<dbReference type="InterPro" id="IPR002575">
    <property type="entry name" value="Aminoglycoside_PTrfase"/>
</dbReference>
<dbReference type="Gene3D" id="3.90.1200.10">
    <property type="match status" value="1"/>
</dbReference>
<dbReference type="SUPFAM" id="SSF56112">
    <property type="entry name" value="Protein kinase-like (PK-like)"/>
    <property type="match status" value="1"/>
</dbReference>
<dbReference type="InterPro" id="IPR011009">
    <property type="entry name" value="Kinase-like_dom_sf"/>
</dbReference>
<dbReference type="Proteomes" id="UP001183535">
    <property type="component" value="Unassembled WGS sequence"/>
</dbReference>
<keyword evidence="3" id="KW-1185">Reference proteome</keyword>
<dbReference type="Pfam" id="PF01636">
    <property type="entry name" value="APH"/>
    <property type="match status" value="1"/>
</dbReference>
<reference evidence="3" key="1">
    <citation type="submission" date="2023-07" db="EMBL/GenBank/DDBJ databases">
        <title>30 novel species of actinomycetes from the DSMZ collection.</title>
        <authorList>
            <person name="Nouioui I."/>
        </authorList>
    </citation>
    <scope>NUCLEOTIDE SEQUENCE [LARGE SCALE GENOMIC DNA]</scope>
    <source>
        <strain evidence="3">DSM 41981</strain>
    </source>
</reference>
<sequence>MDVDIAAPQTAAARRRLTPTDLSATPAVDLLLRRLGTGPLLAEGLSAHPGRNDNWAGRTESGRSVFVKRIGGTEGESARRFQRVLAFERESAAAGRPVAAPRLLGSDDTARLLVFALVEDASAGSELAADDAFDAVTARRAGETLAALHALRPVADLAPSPRSLPPLSSFDALPWSAYATASAGTLETWRLLQGDPALHGALRELEAAQERACPTPVHGDVRLDQFLIGADGRLLLADWEEFGLGDPARDLGAFAGEWLHRAVLGVPAALRGTPDAGTEEARVAHGDVVRTAVAELERVAPLIEAFWSGYAERRVSALVVDPELLARATAFAGWHLLDRLLASASRHSRLTAAERAAAGIGRTALLTPQAFVTVLGWGGPLA</sequence>
<comment type="caution">
    <text evidence="2">The sequence shown here is derived from an EMBL/GenBank/DDBJ whole genome shotgun (WGS) entry which is preliminary data.</text>
</comment>
<dbReference type="NCBIfam" id="NF038156">
    <property type="entry name" value="lant_syn_V_LxmK"/>
    <property type="match status" value="1"/>
</dbReference>
<dbReference type="AlphaFoldDB" id="A0ABD5EIC6"/>
<dbReference type="EMBL" id="JAVRES010000001">
    <property type="protein sequence ID" value="MDT0433610.1"/>
    <property type="molecule type" value="Genomic_DNA"/>
</dbReference>
<evidence type="ECO:0000313" key="2">
    <source>
        <dbReference type="EMBL" id="MDT0433610.1"/>
    </source>
</evidence>
<organism evidence="2 3">
    <name type="scientific">Streptomyces doudnae</name>
    <dbReference type="NCBI Taxonomy" id="3075536"/>
    <lineage>
        <taxon>Bacteria</taxon>
        <taxon>Bacillati</taxon>
        <taxon>Actinomycetota</taxon>
        <taxon>Actinomycetes</taxon>
        <taxon>Kitasatosporales</taxon>
        <taxon>Streptomycetaceae</taxon>
        <taxon>Streptomyces</taxon>
    </lineage>
</organism>